<dbReference type="Pfam" id="PF07678">
    <property type="entry name" value="TED_complement"/>
    <property type="match status" value="1"/>
</dbReference>
<dbReference type="GO" id="GO:0005615">
    <property type="term" value="C:extracellular space"/>
    <property type="evidence" value="ECO:0007669"/>
    <property type="project" value="InterPro"/>
</dbReference>
<evidence type="ECO:0000313" key="2">
    <source>
        <dbReference type="Ensembl" id="ENSCPGP00000027114.1"/>
    </source>
</evidence>
<dbReference type="Gene3D" id="2.60.40.690">
    <property type="entry name" value="Alpha-macroglobulin, receptor-binding domain"/>
    <property type="match status" value="1"/>
</dbReference>
<dbReference type="PANTHER" id="PTHR11412">
    <property type="entry name" value="MACROGLOBULIN / COMPLEMENT"/>
    <property type="match status" value="1"/>
</dbReference>
<sequence>KHRDGCYSSFGRRDREGSLWLTVFVYKSFAQARRYIYIDDNVQSQTLTWLASKQKSDGCFENVGSHFNNALKGGEEAEYSLTAYVVAALLEAGHSTEVGTWCCDGLLVWSAISQTALFAYVYGLARNEERSQFFLERLDKTATRDGKFHWQRENKPQAEHFPAFYSRAPSAEVEMTSYVLLALLNKANLTPEDSSYILRVVRWLVKQQNPYGGFSSSQDTVVALQALAQYGYLTFSKKILNTVKVNFMESPSNTFQVNEKNRFLLQQASLPTIPGNYSVEVNGTGCVYLQTTLRYNVHLPKKVAGFCLSVQPANVSCTSNFPPKFDLVLSASYTGNRKVSNMAIIDVKMLSGFVPVTSSLKKVKNGSKTKNIKNNHILFYLQKVSQKEISFSFSVEQSLPVSDIKPVPVHMYDYYETDEYALAEYNTPCSPPSN</sequence>
<dbReference type="Ensembl" id="ENSCPGT00000029601.1">
    <property type="protein sequence ID" value="ENSCPGP00000027114.1"/>
    <property type="gene ID" value="ENSCPGG00000018678.1"/>
</dbReference>
<keyword evidence="3" id="KW-1185">Reference proteome</keyword>
<dbReference type="SUPFAM" id="SSF48239">
    <property type="entry name" value="Terpenoid cyclases/Protein prenyltransferases"/>
    <property type="match status" value="1"/>
</dbReference>
<feature type="domain" description="Alpha-macroglobulin receptor-binding" evidence="1">
    <location>
        <begin position="340"/>
        <end position="425"/>
    </location>
</feature>
<dbReference type="Gene3D" id="1.50.10.20">
    <property type="match status" value="1"/>
</dbReference>
<evidence type="ECO:0000259" key="1">
    <source>
        <dbReference type="SMART" id="SM01361"/>
    </source>
</evidence>
<proteinExistence type="predicted"/>
<dbReference type="Pfam" id="PF07677">
    <property type="entry name" value="A2M_recep"/>
    <property type="match status" value="1"/>
</dbReference>
<reference evidence="2" key="1">
    <citation type="submission" date="2025-08" db="UniProtKB">
        <authorList>
            <consortium name="Ensembl"/>
        </authorList>
    </citation>
    <scope>IDENTIFICATION</scope>
</reference>
<dbReference type="SMART" id="SM01361">
    <property type="entry name" value="A2M_recep"/>
    <property type="match status" value="1"/>
</dbReference>
<dbReference type="InterPro" id="IPR036595">
    <property type="entry name" value="A-macroglobulin_rcpt-bd_sf"/>
</dbReference>
<protein>
    <recommendedName>
        <fullName evidence="1">Alpha-macroglobulin receptor-binding domain-containing protein</fullName>
    </recommendedName>
</protein>
<dbReference type="InterPro" id="IPR009048">
    <property type="entry name" value="A-macroglobulin_rcpt-bd"/>
</dbReference>
<dbReference type="InterPro" id="IPR008930">
    <property type="entry name" value="Terpenoid_cyclase/PrenylTrfase"/>
</dbReference>
<dbReference type="Gene3D" id="2.60.120.1540">
    <property type="match status" value="1"/>
</dbReference>
<reference evidence="2" key="2">
    <citation type="submission" date="2025-09" db="UniProtKB">
        <authorList>
            <consortium name="Ensembl"/>
        </authorList>
    </citation>
    <scope>IDENTIFICATION</scope>
</reference>
<accession>A0A8C3KQ19</accession>
<dbReference type="Proteomes" id="UP000694419">
    <property type="component" value="Unplaced"/>
</dbReference>
<evidence type="ECO:0000313" key="3">
    <source>
        <dbReference type="Proteomes" id="UP000694419"/>
    </source>
</evidence>
<dbReference type="PANTHER" id="PTHR11412:SF173">
    <property type="entry name" value="OVOSTATIN"/>
    <property type="match status" value="1"/>
</dbReference>
<dbReference type="AlphaFoldDB" id="A0A8C3KQ19"/>
<dbReference type="InterPro" id="IPR011626">
    <property type="entry name" value="Alpha-macroglobulin_TED"/>
</dbReference>
<name>A0A8C3KQ19_9CHAR</name>
<dbReference type="InterPro" id="IPR050473">
    <property type="entry name" value="A2M/Complement_sys"/>
</dbReference>
<organism evidence="2 3">
    <name type="scientific">Calidris pygmaea</name>
    <name type="common">Spoon-billed sandpiper</name>
    <dbReference type="NCBI Taxonomy" id="425635"/>
    <lineage>
        <taxon>Eukaryota</taxon>
        <taxon>Metazoa</taxon>
        <taxon>Chordata</taxon>
        <taxon>Craniata</taxon>
        <taxon>Vertebrata</taxon>
        <taxon>Euteleostomi</taxon>
        <taxon>Archelosauria</taxon>
        <taxon>Archosauria</taxon>
        <taxon>Dinosauria</taxon>
        <taxon>Saurischia</taxon>
        <taxon>Theropoda</taxon>
        <taxon>Coelurosauria</taxon>
        <taxon>Aves</taxon>
        <taxon>Neognathae</taxon>
        <taxon>Neoaves</taxon>
        <taxon>Charadriiformes</taxon>
        <taxon>Scolopacidae</taxon>
        <taxon>Calidris</taxon>
    </lineage>
</organism>
<dbReference type="SUPFAM" id="SSF49410">
    <property type="entry name" value="Alpha-macroglobulin receptor domain"/>
    <property type="match status" value="1"/>
</dbReference>